<dbReference type="PROSITE" id="PS50995">
    <property type="entry name" value="HTH_MARR_2"/>
    <property type="match status" value="1"/>
</dbReference>
<dbReference type="Pfam" id="PF01047">
    <property type="entry name" value="MarR"/>
    <property type="match status" value="1"/>
</dbReference>
<evidence type="ECO:0000256" key="3">
    <source>
        <dbReference type="ARBA" id="ARBA00023163"/>
    </source>
</evidence>
<evidence type="ECO:0000256" key="2">
    <source>
        <dbReference type="ARBA" id="ARBA00023125"/>
    </source>
</evidence>
<keyword evidence="1" id="KW-0805">Transcription regulation</keyword>
<gene>
    <name evidence="5" type="ORF">AXE80_06570</name>
</gene>
<evidence type="ECO:0000313" key="6">
    <source>
        <dbReference type="Proteomes" id="UP000092967"/>
    </source>
</evidence>
<dbReference type="PRINTS" id="PR00598">
    <property type="entry name" value="HTHMARR"/>
</dbReference>
<organism evidence="5 6">
    <name type="scientific">Wenyingzhuangia fucanilytica</name>
    <dbReference type="NCBI Taxonomy" id="1790137"/>
    <lineage>
        <taxon>Bacteria</taxon>
        <taxon>Pseudomonadati</taxon>
        <taxon>Bacteroidota</taxon>
        <taxon>Flavobacteriia</taxon>
        <taxon>Flavobacteriales</taxon>
        <taxon>Flavobacteriaceae</taxon>
        <taxon>Wenyingzhuangia</taxon>
    </lineage>
</organism>
<dbReference type="InterPro" id="IPR023187">
    <property type="entry name" value="Tscrpt_reg_MarR-type_CS"/>
</dbReference>
<keyword evidence="3" id="KW-0804">Transcription</keyword>
<keyword evidence="6" id="KW-1185">Reference proteome</keyword>
<sequence length="146" mass="16817">MKAGNSISFDYLYRYTWQSINKMYNEEAVKKDSSMTIGFVLINIHYKNGTPSTMLGPRMGIEATSLSRTLNKMEELGLIYREKNPSDGRSVLIKLTNKGKQQREVSKEIVLKFNQTVADNLTQKQIETFLNVTETIQELIEQKLIF</sequence>
<dbReference type="OrthoDB" id="1467380at2"/>
<dbReference type="EMBL" id="CP014224">
    <property type="protein sequence ID" value="ANW95963.1"/>
    <property type="molecule type" value="Genomic_DNA"/>
</dbReference>
<dbReference type="PANTHER" id="PTHR42756:SF1">
    <property type="entry name" value="TRANSCRIPTIONAL REPRESSOR OF EMRAB OPERON"/>
    <property type="match status" value="1"/>
</dbReference>
<dbReference type="PROSITE" id="PS01117">
    <property type="entry name" value="HTH_MARR_1"/>
    <property type="match status" value="1"/>
</dbReference>
<name>A0A1B1Y5C6_9FLAO</name>
<dbReference type="InterPro" id="IPR000835">
    <property type="entry name" value="HTH_MarR-typ"/>
</dbReference>
<dbReference type="PANTHER" id="PTHR42756">
    <property type="entry name" value="TRANSCRIPTIONAL REGULATOR, MARR"/>
    <property type="match status" value="1"/>
</dbReference>
<evidence type="ECO:0000259" key="4">
    <source>
        <dbReference type="PROSITE" id="PS50995"/>
    </source>
</evidence>
<dbReference type="KEGG" id="wfu:AXE80_06570"/>
<dbReference type="Proteomes" id="UP000092967">
    <property type="component" value="Chromosome"/>
</dbReference>
<accession>A0A1B1Y5C6</accession>
<reference evidence="5 6" key="1">
    <citation type="submission" date="2016-02" db="EMBL/GenBank/DDBJ databases">
        <authorList>
            <person name="Wen L."/>
            <person name="He K."/>
            <person name="Yang H."/>
        </authorList>
    </citation>
    <scope>NUCLEOTIDE SEQUENCE [LARGE SCALE GENOMIC DNA]</scope>
    <source>
        <strain evidence="5 6">CZ1127</strain>
    </source>
</reference>
<keyword evidence="2" id="KW-0238">DNA-binding</keyword>
<dbReference type="AlphaFoldDB" id="A0A1B1Y5C6"/>
<dbReference type="Gene3D" id="1.10.10.10">
    <property type="entry name" value="Winged helix-like DNA-binding domain superfamily/Winged helix DNA-binding domain"/>
    <property type="match status" value="1"/>
</dbReference>
<dbReference type="STRING" id="1790137.AXE80_06570"/>
<dbReference type="InterPro" id="IPR036388">
    <property type="entry name" value="WH-like_DNA-bd_sf"/>
</dbReference>
<dbReference type="InterPro" id="IPR036390">
    <property type="entry name" value="WH_DNA-bd_sf"/>
</dbReference>
<dbReference type="RefSeq" id="WP_068825597.1">
    <property type="nucleotide sequence ID" value="NZ_CP014224.1"/>
</dbReference>
<dbReference type="SMART" id="SM00347">
    <property type="entry name" value="HTH_MARR"/>
    <property type="match status" value="1"/>
</dbReference>
<proteinExistence type="predicted"/>
<dbReference type="SUPFAM" id="SSF46785">
    <property type="entry name" value="Winged helix' DNA-binding domain"/>
    <property type="match status" value="1"/>
</dbReference>
<dbReference type="GO" id="GO:0003700">
    <property type="term" value="F:DNA-binding transcription factor activity"/>
    <property type="evidence" value="ECO:0007669"/>
    <property type="project" value="InterPro"/>
</dbReference>
<dbReference type="GO" id="GO:0003677">
    <property type="term" value="F:DNA binding"/>
    <property type="evidence" value="ECO:0007669"/>
    <property type="project" value="UniProtKB-KW"/>
</dbReference>
<evidence type="ECO:0000256" key="1">
    <source>
        <dbReference type="ARBA" id="ARBA00023015"/>
    </source>
</evidence>
<evidence type="ECO:0000313" key="5">
    <source>
        <dbReference type="EMBL" id="ANW95963.1"/>
    </source>
</evidence>
<feature type="domain" description="HTH marR-type" evidence="4">
    <location>
        <begin position="1"/>
        <end position="138"/>
    </location>
</feature>
<protein>
    <submittedName>
        <fullName evidence="5">MarR family transcriptional regulator</fullName>
    </submittedName>
</protein>